<dbReference type="InterPro" id="IPR006530">
    <property type="entry name" value="YD"/>
</dbReference>
<proteinExistence type="predicted"/>
<evidence type="ECO:0000313" key="3">
    <source>
        <dbReference type="EMBL" id="SDP08488.1"/>
    </source>
</evidence>
<organism evidence="3 4">
    <name type="scientific">Selenomonas ruminantium</name>
    <dbReference type="NCBI Taxonomy" id="971"/>
    <lineage>
        <taxon>Bacteria</taxon>
        <taxon>Bacillati</taxon>
        <taxon>Bacillota</taxon>
        <taxon>Negativicutes</taxon>
        <taxon>Selenomonadales</taxon>
        <taxon>Selenomonadaceae</taxon>
        <taxon>Selenomonas</taxon>
    </lineage>
</organism>
<dbReference type="OrthoDB" id="513777at2"/>
<dbReference type="Pfam" id="PF25023">
    <property type="entry name" value="TEN_YD-shell"/>
    <property type="match status" value="1"/>
</dbReference>
<dbReference type="RefSeq" id="WP_074571645.1">
    <property type="nucleotide sequence ID" value="NZ_FNJQ01000006.1"/>
</dbReference>
<protein>
    <submittedName>
        <fullName evidence="3">YD repeat-containing protein</fullName>
    </submittedName>
</protein>
<feature type="domain" description="Teneurin-like YD-shell" evidence="2">
    <location>
        <begin position="8"/>
        <end position="122"/>
    </location>
</feature>
<name>A0A1H0PVG1_SELRU</name>
<gene>
    <name evidence="3" type="ORF">SAMN05216366_10612</name>
</gene>
<evidence type="ECO:0000259" key="2">
    <source>
        <dbReference type="Pfam" id="PF25023"/>
    </source>
</evidence>
<evidence type="ECO:0000313" key="4">
    <source>
        <dbReference type="Proteomes" id="UP000182412"/>
    </source>
</evidence>
<dbReference type="EMBL" id="FNJQ01000006">
    <property type="protein sequence ID" value="SDP08488.1"/>
    <property type="molecule type" value="Genomic_DNA"/>
</dbReference>
<evidence type="ECO:0000256" key="1">
    <source>
        <dbReference type="ARBA" id="ARBA00022737"/>
    </source>
</evidence>
<accession>A0A1H0PVG1</accession>
<dbReference type="AlphaFoldDB" id="A0A1H0PVG1"/>
<sequence>MDGNGNKRIYAYDDNNQLKSITYPDGSEEKYLYGIEGNLSKFQDRNGIVNEYQWNVYGSMTERKAGDLRNVYEYAANGQLTAAISNGMDYRYNYDKDGLLTAKKASGRTLLGYTYDELGRKNSQMPIISTNMTISVIHPR</sequence>
<dbReference type="NCBIfam" id="TIGR01643">
    <property type="entry name" value="YD_repeat_2x"/>
    <property type="match status" value="2"/>
</dbReference>
<dbReference type="Gene3D" id="2.180.10.10">
    <property type="entry name" value="RHS repeat-associated core"/>
    <property type="match status" value="1"/>
</dbReference>
<dbReference type="InterPro" id="IPR056823">
    <property type="entry name" value="TEN-like_YD-shell"/>
</dbReference>
<reference evidence="3 4" key="1">
    <citation type="submission" date="2016-10" db="EMBL/GenBank/DDBJ databases">
        <authorList>
            <person name="de Groot N.N."/>
        </authorList>
    </citation>
    <scope>NUCLEOTIDE SEQUENCE [LARGE SCALE GENOMIC DNA]</scope>
    <source>
        <strain evidence="3 4">S137</strain>
    </source>
</reference>
<dbReference type="Proteomes" id="UP000182412">
    <property type="component" value="Unassembled WGS sequence"/>
</dbReference>
<keyword evidence="1" id="KW-0677">Repeat</keyword>